<evidence type="ECO:0000256" key="2">
    <source>
        <dbReference type="ARBA" id="ARBA00001947"/>
    </source>
</evidence>
<dbReference type="InterPro" id="IPR045357">
    <property type="entry name" value="Aminopeptidase_N-like_N"/>
</dbReference>
<keyword evidence="7" id="KW-0645">Protease</keyword>
<dbReference type="GO" id="GO:0004177">
    <property type="term" value="F:aminopeptidase activity"/>
    <property type="evidence" value="ECO:0007669"/>
    <property type="project" value="UniProtKB-KW"/>
</dbReference>
<evidence type="ECO:0000259" key="15">
    <source>
        <dbReference type="Pfam" id="PF17432"/>
    </source>
</evidence>
<comment type="cofactor">
    <cofactor evidence="2">
        <name>Zn(2+)</name>
        <dbReference type="ChEBI" id="CHEBI:29105"/>
    </cofactor>
</comment>
<evidence type="ECO:0000256" key="5">
    <source>
        <dbReference type="ARBA" id="ARBA00015611"/>
    </source>
</evidence>
<keyword evidence="11" id="KW-0482">Metalloprotease</keyword>
<evidence type="ECO:0000256" key="9">
    <source>
        <dbReference type="ARBA" id="ARBA00022801"/>
    </source>
</evidence>
<dbReference type="InterPro" id="IPR027268">
    <property type="entry name" value="Peptidase_M4/M1_CTD_sf"/>
</dbReference>
<name>A0ABS0C341_9GAMM</name>
<dbReference type="Proteomes" id="UP001193680">
    <property type="component" value="Unassembled WGS sequence"/>
</dbReference>
<dbReference type="Gene3D" id="3.30.2010.30">
    <property type="match status" value="1"/>
</dbReference>
<evidence type="ECO:0000256" key="1">
    <source>
        <dbReference type="ARBA" id="ARBA00000098"/>
    </source>
</evidence>
<gene>
    <name evidence="17" type="primary">pepN</name>
    <name evidence="17" type="ORF">H8792_010130</name>
</gene>
<organism evidence="17 18">
    <name type="scientific">Thiomicrorhabdus heinhorstiae</name>
    <dbReference type="NCBI Taxonomy" id="2748010"/>
    <lineage>
        <taxon>Bacteria</taxon>
        <taxon>Pseudomonadati</taxon>
        <taxon>Pseudomonadota</taxon>
        <taxon>Gammaproteobacteria</taxon>
        <taxon>Thiotrichales</taxon>
        <taxon>Piscirickettsiaceae</taxon>
        <taxon>Thiomicrorhabdus</taxon>
    </lineage>
</organism>
<keyword evidence="18" id="KW-1185">Reference proteome</keyword>
<feature type="domain" description="Peptidase M1 membrane alanine aminopeptidase" evidence="13">
    <location>
        <begin position="227"/>
        <end position="439"/>
    </location>
</feature>
<feature type="domain" description="Peptidase M1 alanyl aminopeptidase C-terminal" evidence="15">
    <location>
        <begin position="557"/>
        <end position="877"/>
    </location>
</feature>
<evidence type="ECO:0000256" key="11">
    <source>
        <dbReference type="ARBA" id="ARBA00023049"/>
    </source>
</evidence>
<dbReference type="Gene3D" id="1.25.50.10">
    <property type="entry name" value="Peptidase M1, alanyl aminopeptidase, C-terminal domain"/>
    <property type="match status" value="1"/>
</dbReference>
<comment type="caution">
    <text evidence="17">The sequence shown here is derived from an EMBL/GenBank/DDBJ whole genome shotgun (WGS) entry which is preliminary data.</text>
</comment>
<dbReference type="PRINTS" id="PR00756">
    <property type="entry name" value="ALADIPTASE"/>
</dbReference>
<evidence type="ECO:0000256" key="4">
    <source>
        <dbReference type="ARBA" id="ARBA00012564"/>
    </source>
</evidence>
<dbReference type="Gene3D" id="2.60.40.1730">
    <property type="entry name" value="tricorn interacting facor f3 domain"/>
    <property type="match status" value="1"/>
</dbReference>
<dbReference type="InterPro" id="IPR024601">
    <property type="entry name" value="Peptidase_M1_pepN_C"/>
</dbReference>
<dbReference type="NCBIfam" id="TIGR02414">
    <property type="entry name" value="pepN_proteo"/>
    <property type="match status" value="1"/>
</dbReference>
<dbReference type="PANTHER" id="PTHR46322:SF1">
    <property type="entry name" value="PUROMYCIN-SENSITIVE AMINOPEPTIDASE"/>
    <property type="match status" value="1"/>
</dbReference>
<evidence type="ECO:0000256" key="10">
    <source>
        <dbReference type="ARBA" id="ARBA00022833"/>
    </source>
</evidence>
<evidence type="ECO:0000259" key="13">
    <source>
        <dbReference type="Pfam" id="PF01433"/>
    </source>
</evidence>
<evidence type="ECO:0000256" key="8">
    <source>
        <dbReference type="ARBA" id="ARBA00022723"/>
    </source>
</evidence>
<dbReference type="SUPFAM" id="SSF55486">
    <property type="entry name" value="Metalloproteases ('zincins'), catalytic domain"/>
    <property type="match status" value="1"/>
</dbReference>
<comment type="catalytic activity">
    <reaction evidence="1">
        <text>Release of an N-terminal amino acid, Xaa-|-Yaa- from a peptide, amide or arylamide. Xaa is preferably Ala, but may be most amino acids including Pro (slow action). When a terminal hydrophobic residue is followed by a prolyl residue, the two may be released as an intact Xaa-Pro dipeptide.</text>
        <dbReference type="EC" id="3.4.11.2"/>
    </reaction>
</comment>
<dbReference type="PANTHER" id="PTHR46322">
    <property type="entry name" value="PUROMYCIN-SENSITIVE AMINOPEPTIDASE"/>
    <property type="match status" value="1"/>
</dbReference>
<dbReference type="CDD" id="cd09600">
    <property type="entry name" value="M1_APN"/>
    <property type="match status" value="1"/>
</dbReference>
<feature type="domain" description="Peptidase M1 alanyl aminopeptidase Ig-like fold" evidence="14">
    <location>
        <begin position="445"/>
        <end position="553"/>
    </location>
</feature>
<proteinExistence type="inferred from homology"/>
<dbReference type="InterPro" id="IPR001930">
    <property type="entry name" value="Peptidase_M1"/>
</dbReference>
<dbReference type="InterPro" id="IPR012779">
    <property type="entry name" value="Peptidase_M1_pepN"/>
</dbReference>
<reference evidence="17 18" key="1">
    <citation type="submission" date="2020-06" db="EMBL/GenBank/DDBJ databases">
        <authorList>
            <person name="Scott K."/>
        </authorList>
    </citation>
    <scope>NUCLEOTIDE SEQUENCE [LARGE SCALE GENOMIC DNA]</scope>
    <source>
        <strain evidence="17 18">HH1</strain>
    </source>
</reference>
<dbReference type="InterPro" id="IPR042097">
    <property type="entry name" value="Aminopeptidase_N-like_N_sf"/>
</dbReference>
<evidence type="ECO:0000313" key="17">
    <source>
        <dbReference type="EMBL" id="MBF6058697.1"/>
    </source>
</evidence>
<dbReference type="InterPro" id="IPR038438">
    <property type="entry name" value="PepN_Ig-like_sf"/>
</dbReference>
<evidence type="ECO:0000313" key="18">
    <source>
        <dbReference type="Proteomes" id="UP001193680"/>
    </source>
</evidence>
<feature type="domain" description="Aminopeptidase N-like N-terminal" evidence="16">
    <location>
        <begin position="24"/>
        <end position="187"/>
    </location>
</feature>
<evidence type="ECO:0000256" key="12">
    <source>
        <dbReference type="NCBIfam" id="TIGR02414"/>
    </source>
</evidence>
<dbReference type="Pfam" id="PF11940">
    <property type="entry name" value="DUF3458"/>
    <property type="match status" value="1"/>
</dbReference>
<evidence type="ECO:0000256" key="7">
    <source>
        <dbReference type="ARBA" id="ARBA00022670"/>
    </source>
</evidence>
<dbReference type="InterPro" id="IPR037144">
    <property type="entry name" value="Peptidase_M1_pepN_C_sf"/>
</dbReference>
<keyword evidence="6 17" id="KW-0031">Aminopeptidase</keyword>
<dbReference type="EC" id="3.4.11.2" evidence="4 12"/>
<keyword evidence="8" id="KW-0479">Metal-binding</keyword>
<keyword evidence="9 17" id="KW-0378">Hydrolase</keyword>
<dbReference type="Gene3D" id="2.60.40.1840">
    <property type="match status" value="1"/>
</dbReference>
<dbReference type="EMBL" id="JACBGI020000024">
    <property type="protein sequence ID" value="MBF6058697.1"/>
    <property type="molecule type" value="Genomic_DNA"/>
</dbReference>
<protein>
    <recommendedName>
        <fullName evidence="5 12">Aminopeptidase N</fullName>
        <ecNumber evidence="4 12">3.4.11.2</ecNumber>
    </recommendedName>
</protein>
<comment type="similarity">
    <text evidence="3">Belongs to the peptidase M1 family.</text>
</comment>
<dbReference type="InterPro" id="IPR035414">
    <property type="entry name" value="Peptidase_M1_pepN_Ig-like"/>
</dbReference>
<dbReference type="InterPro" id="IPR014782">
    <property type="entry name" value="Peptidase_M1_dom"/>
</dbReference>
<evidence type="ECO:0000256" key="6">
    <source>
        <dbReference type="ARBA" id="ARBA00022438"/>
    </source>
</evidence>
<dbReference type="SUPFAM" id="SSF63737">
    <property type="entry name" value="Leukotriene A4 hydrolase N-terminal domain"/>
    <property type="match status" value="1"/>
</dbReference>
<reference evidence="17 18" key="2">
    <citation type="submission" date="2020-11" db="EMBL/GenBank/DDBJ databases">
        <title>Sulfur oxidizing isolate from Hospital Hole Sinkhole.</title>
        <authorList>
            <person name="Scott K.M."/>
        </authorList>
    </citation>
    <scope>NUCLEOTIDE SEQUENCE [LARGE SCALE GENOMIC DNA]</scope>
    <source>
        <strain evidence="17 18">HH1</strain>
    </source>
</reference>
<dbReference type="Gene3D" id="1.10.390.10">
    <property type="entry name" value="Neutral Protease Domain 2"/>
    <property type="match status" value="1"/>
</dbReference>
<accession>A0ABS0C341</accession>
<dbReference type="RefSeq" id="WP_185978843.1">
    <property type="nucleotide sequence ID" value="NZ_JACBGI020000024.1"/>
</dbReference>
<dbReference type="Pfam" id="PF17432">
    <property type="entry name" value="DUF3458_C"/>
    <property type="match status" value="1"/>
</dbReference>
<evidence type="ECO:0000259" key="14">
    <source>
        <dbReference type="Pfam" id="PF11940"/>
    </source>
</evidence>
<dbReference type="Pfam" id="PF01433">
    <property type="entry name" value="Peptidase_M1"/>
    <property type="match status" value="1"/>
</dbReference>
<evidence type="ECO:0000259" key="16">
    <source>
        <dbReference type="Pfam" id="PF17900"/>
    </source>
</evidence>
<sequence>MLNQSPKVNYLKDYQAPKFEIAKVDLQFELEPNRTRVKNTMRVILVESVESIRLDGENLSLISVVLDGKTITEQCSVSETALDVPVQGTEFTLEIETLIDPQGNTALEGLYRTSGNYCTQCEAEGFRKITYYPDRPDVLSYFTTKIIADEKDNKVLLSNGNLIDSGSLEDGRHFAVWHDPFKKPCYLFALVAGNLEHIEDEFITRDQRSVTLRIYVEPKNIDQCEHAMESLKRSMKWDEERFGLIYDLDIYMIVAVDDFNMGAMENKGLNVFNSKFVLAKPETATDIDYEGIESVIGHEYFHNWTGNRVTCRDWFQLTLKEGLTVFRDQEFTSDMLSPAVKRIEDVKRLRTNQFPEDAGPMAHPIQPQSYIEMNNFYTMTVYEKGAEVVRLYHTLLGEEGFRQGMDLYFQRHDGQAVTVDCFRNAMADANKVDLQQMKAWYLQAGTPRLEIVVDYDSLTQQYRIEIKQSLRKISAEDFQPLLIPLKMALFDSDGKPMQIKPAAACRDKVRINGNEAILIVEQQQQSFEFTGLTSRPVPSWLRGFSAPVKLAYDYSQEELACLAANDDDSFVRWESMQTLSLNEIKQNVSRLQQQQKLQVSEAYFSAFEKILADEEADPALIALAINLPDMTYIGEQYDIVDVDAIYSAHRWLREQLAERFEVLFVKRYQALNSDAAYRYAREDIAQRKLKNVCLAYLSLLDKQLELVLEQCDAKRNMTDVLAALDALSHLDVAQREERLQDFYQQWRHEALVLDKWFALQAASHHIHALEHVKELIVHADFTLKNPNRVRSVLGVFGRLNLLGFHRSDGAGYQFLAEQVLNLDAINPQVAARIVAPFTHWKRYDASRQVMMKQALQTIADCNTLSKDVYEIVSKSLAEN</sequence>
<evidence type="ECO:0000256" key="3">
    <source>
        <dbReference type="ARBA" id="ARBA00010136"/>
    </source>
</evidence>
<keyword evidence="10" id="KW-0862">Zinc</keyword>
<dbReference type="Pfam" id="PF17900">
    <property type="entry name" value="Peptidase_M1_N"/>
    <property type="match status" value="1"/>
</dbReference>